<proteinExistence type="predicted"/>
<dbReference type="PANTHER" id="PTHR35507">
    <property type="entry name" value="OS09G0488600 PROTEIN"/>
    <property type="match status" value="1"/>
</dbReference>
<evidence type="ECO:0000256" key="2">
    <source>
        <dbReference type="SAM" id="MobiDB-lite"/>
    </source>
</evidence>
<dbReference type="AlphaFoldDB" id="A0A2P5D910"/>
<dbReference type="Proteomes" id="UP000237105">
    <property type="component" value="Unassembled WGS sequence"/>
</dbReference>
<name>A0A2P5D910_PARAD</name>
<dbReference type="STRING" id="3476.A0A2P5D910"/>
<dbReference type="OrthoDB" id="1894403at2759"/>
<feature type="coiled-coil region" evidence="1">
    <location>
        <begin position="278"/>
        <end position="312"/>
    </location>
</feature>
<accession>A0A2P5D910</accession>
<feature type="compositionally biased region" description="Polar residues" evidence="2">
    <location>
        <begin position="415"/>
        <end position="433"/>
    </location>
</feature>
<reference evidence="4" key="1">
    <citation type="submission" date="2016-06" db="EMBL/GenBank/DDBJ databases">
        <title>Parallel loss of symbiosis genes in relatives of nitrogen-fixing non-legume Parasponia.</title>
        <authorList>
            <person name="Van Velzen R."/>
            <person name="Holmer R."/>
            <person name="Bu F."/>
            <person name="Rutten L."/>
            <person name="Van Zeijl A."/>
            <person name="Liu W."/>
            <person name="Santuari L."/>
            <person name="Cao Q."/>
            <person name="Sharma T."/>
            <person name="Shen D."/>
            <person name="Roswanjaya Y."/>
            <person name="Wardhani T."/>
            <person name="Kalhor M.S."/>
            <person name="Jansen J."/>
            <person name="Van den Hoogen J."/>
            <person name="Gungor B."/>
            <person name="Hartog M."/>
            <person name="Hontelez J."/>
            <person name="Verver J."/>
            <person name="Yang W.-C."/>
            <person name="Schijlen E."/>
            <person name="Repin R."/>
            <person name="Schilthuizen M."/>
            <person name="Schranz E."/>
            <person name="Heidstra R."/>
            <person name="Miyata K."/>
            <person name="Fedorova E."/>
            <person name="Kohlen W."/>
            <person name="Bisseling T."/>
            <person name="Smit S."/>
            <person name="Geurts R."/>
        </authorList>
    </citation>
    <scope>NUCLEOTIDE SEQUENCE [LARGE SCALE GENOMIC DNA]</scope>
    <source>
        <strain evidence="4">cv. WU1-14</strain>
    </source>
</reference>
<dbReference type="EMBL" id="JXTB01000054">
    <property type="protein sequence ID" value="PON69752.1"/>
    <property type="molecule type" value="Genomic_DNA"/>
</dbReference>
<sequence>MAEEAEEELGFNAAPPLVSLTPFSPASTRRLSSCFVRPSRPVPAARRLAWVSLQGRILDAEEASSARAIKGGLAPDEAAAWELFSPIQRFLIVAVIGVAIAESKKNGLIFQLKKSVEFRDQVLSSMQQKLDNLCEQLNNVKDHPGTENLSLSSVKLPDNEVFGSDKTKFVDCGCWLCDQHHNLFNKFAGSSVIKGTGGDEILQYKMTLSNVAEQEERRMSDLSDWASSVTSAAEIQMNTLAIEQDIYNLKRDCEDKDATIKELTTLLHSTDMAGSKRIAELEDIIKRKNTMITRLKKDMIVLEQKVVNLTRLRRPSFSSSEAPAPSILIPHLTDNLLYDMDSTTSPSSSDSDSSSLDQAQSPVPKTPEIPAQSFEFHSTKDQNSMPTKPTGPMARPKDKHSKSRSVSPLKEISMNGKSQTISSSRQRQLSANGDTKRSRRLHLSAQKDTTPHKRWV</sequence>
<organism evidence="3 4">
    <name type="scientific">Parasponia andersonii</name>
    <name type="common">Sponia andersonii</name>
    <dbReference type="NCBI Taxonomy" id="3476"/>
    <lineage>
        <taxon>Eukaryota</taxon>
        <taxon>Viridiplantae</taxon>
        <taxon>Streptophyta</taxon>
        <taxon>Embryophyta</taxon>
        <taxon>Tracheophyta</taxon>
        <taxon>Spermatophyta</taxon>
        <taxon>Magnoliopsida</taxon>
        <taxon>eudicotyledons</taxon>
        <taxon>Gunneridae</taxon>
        <taxon>Pentapetalae</taxon>
        <taxon>rosids</taxon>
        <taxon>fabids</taxon>
        <taxon>Rosales</taxon>
        <taxon>Cannabaceae</taxon>
        <taxon>Parasponia</taxon>
    </lineage>
</organism>
<comment type="caution">
    <text evidence="3">The sequence shown here is derived from an EMBL/GenBank/DDBJ whole genome shotgun (WGS) entry which is preliminary data.</text>
</comment>
<evidence type="ECO:0000313" key="3">
    <source>
        <dbReference type="EMBL" id="PON69752.1"/>
    </source>
</evidence>
<feature type="compositionally biased region" description="Low complexity" evidence="2">
    <location>
        <begin position="341"/>
        <end position="355"/>
    </location>
</feature>
<evidence type="ECO:0000256" key="1">
    <source>
        <dbReference type="SAM" id="Coils"/>
    </source>
</evidence>
<protein>
    <submittedName>
        <fullName evidence="3">Inactive rhomboid protein</fullName>
    </submittedName>
</protein>
<feature type="region of interest" description="Disordered" evidence="2">
    <location>
        <begin position="339"/>
        <end position="456"/>
    </location>
</feature>
<evidence type="ECO:0000313" key="4">
    <source>
        <dbReference type="Proteomes" id="UP000237105"/>
    </source>
</evidence>
<dbReference type="PANTHER" id="PTHR35507:SF1">
    <property type="entry name" value="TMF_TATA_BD DOMAIN-CONTAINING PROTEIN"/>
    <property type="match status" value="1"/>
</dbReference>
<keyword evidence="4" id="KW-1185">Reference proteome</keyword>
<gene>
    <name evidence="3" type="ORF">PanWU01x14_085360</name>
</gene>
<keyword evidence="1" id="KW-0175">Coiled coil</keyword>